<name>A0AAV2TNM8_CALDB</name>
<sequence length="129" mass="14556">MLPLDVINRNCNQLETLMTTEFFPEPVKVCGNLCSSSTLGDLILPGRLSIHEMLTCSVPFWMRCLLFICLPVYFGVIVEDHSCNGSYVLSLLILPSRSFNQFHHSSPSPDGLFYVVRPVYRPDPICLFA</sequence>
<protein>
    <submittedName>
        <fullName evidence="1">Uncharacterized protein</fullName>
    </submittedName>
</protein>
<dbReference type="EMBL" id="CAXLJL010000445">
    <property type="protein sequence ID" value="CAL5137899.1"/>
    <property type="molecule type" value="Genomic_DNA"/>
</dbReference>
<dbReference type="Proteomes" id="UP001497525">
    <property type="component" value="Unassembled WGS sequence"/>
</dbReference>
<reference evidence="1" key="1">
    <citation type="submission" date="2024-06" db="EMBL/GenBank/DDBJ databases">
        <authorList>
            <person name="Liu X."/>
            <person name="Lenzi L."/>
            <person name="Haldenby T S."/>
            <person name="Uol C."/>
        </authorList>
    </citation>
    <scope>NUCLEOTIDE SEQUENCE</scope>
</reference>
<gene>
    <name evidence="1" type="ORF">CDAUBV1_LOCUS12377</name>
</gene>
<organism evidence="1 2">
    <name type="scientific">Calicophoron daubneyi</name>
    <name type="common">Rumen fluke</name>
    <name type="synonym">Paramphistomum daubneyi</name>
    <dbReference type="NCBI Taxonomy" id="300641"/>
    <lineage>
        <taxon>Eukaryota</taxon>
        <taxon>Metazoa</taxon>
        <taxon>Spiralia</taxon>
        <taxon>Lophotrochozoa</taxon>
        <taxon>Platyhelminthes</taxon>
        <taxon>Trematoda</taxon>
        <taxon>Digenea</taxon>
        <taxon>Plagiorchiida</taxon>
        <taxon>Pronocephalata</taxon>
        <taxon>Paramphistomoidea</taxon>
        <taxon>Paramphistomidae</taxon>
        <taxon>Calicophoron</taxon>
    </lineage>
</organism>
<dbReference type="AlphaFoldDB" id="A0AAV2TNM8"/>
<evidence type="ECO:0000313" key="1">
    <source>
        <dbReference type="EMBL" id="CAL5137899.1"/>
    </source>
</evidence>
<comment type="caution">
    <text evidence="1">The sequence shown here is derived from an EMBL/GenBank/DDBJ whole genome shotgun (WGS) entry which is preliminary data.</text>
</comment>
<proteinExistence type="predicted"/>
<accession>A0AAV2TNM8</accession>
<evidence type="ECO:0000313" key="2">
    <source>
        <dbReference type="Proteomes" id="UP001497525"/>
    </source>
</evidence>